<organism evidence="2 3">
    <name type="scientific">Prorocentrum cordatum</name>
    <dbReference type="NCBI Taxonomy" id="2364126"/>
    <lineage>
        <taxon>Eukaryota</taxon>
        <taxon>Sar</taxon>
        <taxon>Alveolata</taxon>
        <taxon>Dinophyceae</taxon>
        <taxon>Prorocentrales</taxon>
        <taxon>Prorocentraceae</taxon>
        <taxon>Prorocentrum</taxon>
    </lineage>
</organism>
<dbReference type="Proteomes" id="UP001189429">
    <property type="component" value="Unassembled WGS sequence"/>
</dbReference>
<protein>
    <submittedName>
        <fullName evidence="2">Uncharacterized protein</fullName>
    </submittedName>
</protein>
<keyword evidence="3" id="KW-1185">Reference proteome</keyword>
<sequence>EEEEEEEEEEELPRTRGRPDLLRARSGPPCVLSDAFGSAQRERVGFRLLHLSVWRAIASQRRGGGATRTAGARRACCAHCKSNCIVMQIAASQGRRGTPCFDGGSPPKSPRTEKGRPRGGRRAGGPRPRRRGGRPRGGGVAPGARRRRGLAEGLVAARWGPLVEQGPTVPAFL</sequence>
<dbReference type="EMBL" id="CAUYUJ010020270">
    <property type="protein sequence ID" value="CAK0896998.1"/>
    <property type="molecule type" value="Genomic_DNA"/>
</dbReference>
<name>A0ABN9XBR7_9DINO</name>
<evidence type="ECO:0000313" key="3">
    <source>
        <dbReference type="Proteomes" id="UP001189429"/>
    </source>
</evidence>
<feature type="compositionally biased region" description="Basic and acidic residues" evidence="1">
    <location>
        <begin position="12"/>
        <end position="23"/>
    </location>
</feature>
<evidence type="ECO:0000256" key="1">
    <source>
        <dbReference type="SAM" id="MobiDB-lite"/>
    </source>
</evidence>
<accession>A0ABN9XBR7</accession>
<proteinExistence type="predicted"/>
<feature type="compositionally biased region" description="Acidic residues" evidence="1">
    <location>
        <begin position="1"/>
        <end position="11"/>
    </location>
</feature>
<feature type="region of interest" description="Disordered" evidence="1">
    <location>
        <begin position="1"/>
        <end position="25"/>
    </location>
</feature>
<reference evidence="2" key="1">
    <citation type="submission" date="2023-10" db="EMBL/GenBank/DDBJ databases">
        <authorList>
            <person name="Chen Y."/>
            <person name="Shah S."/>
            <person name="Dougan E. K."/>
            <person name="Thang M."/>
            <person name="Chan C."/>
        </authorList>
    </citation>
    <scope>NUCLEOTIDE SEQUENCE [LARGE SCALE GENOMIC DNA]</scope>
</reference>
<gene>
    <name evidence="2" type="ORF">PCOR1329_LOCUS75311</name>
</gene>
<comment type="caution">
    <text evidence="2">The sequence shown here is derived from an EMBL/GenBank/DDBJ whole genome shotgun (WGS) entry which is preliminary data.</text>
</comment>
<feature type="region of interest" description="Disordered" evidence="1">
    <location>
        <begin position="95"/>
        <end position="147"/>
    </location>
</feature>
<feature type="non-terminal residue" evidence="2">
    <location>
        <position position="1"/>
    </location>
</feature>
<evidence type="ECO:0000313" key="2">
    <source>
        <dbReference type="EMBL" id="CAK0896998.1"/>
    </source>
</evidence>